<dbReference type="EMBL" id="FQVN01000005">
    <property type="protein sequence ID" value="SHF88033.1"/>
    <property type="molecule type" value="Genomic_DNA"/>
</dbReference>
<feature type="region of interest" description="Disordered" evidence="1">
    <location>
        <begin position="1"/>
        <end position="23"/>
    </location>
</feature>
<gene>
    <name evidence="2" type="ORF">SAMN05444320_105327</name>
</gene>
<reference evidence="2 3" key="1">
    <citation type="submission" date="2016-11" db="EMBL/GenBank/DDBJ databases">
        <authorList>
            <person name="Jaros S."/>
            <person name="Januszkiewicz K."/>
            <person name="Wedrychowicz H."/>
        </authorList>
    </citation>
    <scope>NUCLEOTIDE SEQUENCE [LARGE SCALE GENOMIC DNA]</scope>
    <source>
        <strain evidence="2 3">DSM 44523</strain>
    </source>
</reference>
<sequence>MNSAVAGHRRATAPPDAERGDPLFHPFDTTEEYAEAVEEFLAGTTGSVPVLVAGRDDLRDGLAAAPDLYAGPRRPDPLTTGVLLGAEELPPGLVALARPLATTWLAASDLDLAALRREAGELLVVGVYDQLRLDPVRELLLASYRCPTGGPSFLSGRDVPSLSWHLAKQYAAPSAAVSAVGVFTDTDRPPRTDEVLVFDDRDFERRDIQAEILDRSWRRVVFQGHGKDDSINLGEFTICGLNPGVPPSPDLLRPRCGYGLSCYKPEDKLVPLRNVRATEVVLSACNSGPLADLALYDPRYQLLLNALDSPARTVVSAVSVHDTDRPENVAWARGAVAGADSTDVLNASLAASHPYPAFLRFGVPEPNRPAAPQPAEHAPDPLVLGVGRRLTALLTGDLLPPQHKLRPRLGKLARKVDGWVARPTHTADQDPGEIRASLEADLQSLDHVIARQVADNPEDEIMNFPAHFGDRSRLAAEATEAVTCHCGRPAQRFLRRGLLPHVLDTTCVVCMRCGDVVFRIPDSPELWADAAEEAPHGGELVVRLRVRGSRRGPAQLGLFVPTYLRTACAVDPVTTRVRLSPDEEREVRFTLRFAEDTSPQAYYFTAYVVQDLAITTARRHFGVVPAQQPVRHP</sequence>
<evidence type="ECO:0000313" key="3">
    <source>
        <dbReference type="Proteomes" id="UP000184501"/>
    </source>
</evidence>
<evidence type="ECO:0000256" key="1">
    <source>
        <dbReference type="SAM" id="MobiDB-lite"/>
    </source>
</evidence>
<protein>
    <submittedName>
        <fullName evidence="2">Uncharacterized protein</fullName>
    </submittedName>
</protein>
<proteinExistence type="predicted"/>
<dbReference type="AlphaFoldDB" id="A0A1M5F8X7"/>
<evidence type="ECO:0000313" key="2">
    <source>
        <dbReference type="EMBL" id="SHF88033.1"/>
    </source>
</evidence>
<accession>A0A1M5F8X7</accession>
<organism evidence="2 3">
    <name type="scientific">Streptoalloteichus hindustanus</name>
    <dbReference type="NCBI Taxonomy" id="2017"/>
    <lineage>
        <taxon>Bacteria</taxon>
        <taxon>Bacillati</taxon>
        <taxon>Actinomycetota</taxon>
        <taxon>Actinomycetes</taxon>
        <taxon>Pseudonocardiales</taxon>
        <taxon>Pseudonocardiaceae</taxon>
        <taxon>Streptoalloteichus</taxon>
    </lineage>
</organism>
<dbReference type="RefSeq" id="WP_073484443.1">
    <property type="nucleotide sequence ID" value="NZ_FQVN01000005.1"/>
</dbReference>
<dbReference type="Proteomes" id="UP000184501">
    <property type="component" value="Unassembled WGS sequence"/>
</dbReference>
<keyword evidence="3" id="KW-1185">Reference proteome</keyword>
<name>A0A1M5F8X7_STRHI</name>
<dbReference type="STRING" id="2017.SAMN05444320_105327"/>
<dbReference type="OrthoDB" id="2339713at2"/>